<dbReference type="CDD" id="cd13225">
    <property type="entry name" value="PH-like_bacteria"/>
    <property type="match status" value="1"/>
</dbReference>
<sequence length="125" mass="14006">MGIINALFGIASQIHPAELEAEFSPILIDGEQINGAFKVVRDVVVFTQYRLILTDKQGMTGKKVEYHSIPYKSITQFSVETAGHFDLDSELRIWVSGYPSVIKKEFKKGTDIIGIQKLLASHLLR</sequence>
<accession>A0A934R8J8</accession>
<dbReference type="Gene3D" id="2.30.29.50">
    <property type="entry name" value="Bacterial Pleckstrin homology domain"/>
    <property type="match status" value="1"/>
</dbReference>
<dbReference type="InterPro" id="IPR012544">
    <property type="entry name" value="PHb"/>
</dbReference>
<feature type="domain" description="Bacterial Pleckstrin homology" evidence="1">
    <location>
        <begin position="3"/>
        <end position="122"/>
    </location>
</feature>
<dbReference type="AlphaFoldDB" id="A0A934R8J8"/>
<evidence type="ECO:0000259" key="1">
    <source>
        <dbReference type="Pfam" id="PF08000"/>
    </source>
</evidence>
<dbReference type="InterPro" id="IPR037063">
    <property type="entry name" value="PHb_sf"/>
</dbReference>
<protein>
    <submittedName>
        <fullName evidence="2">PH domain-containing protein</fullName>
    </submittedName>
</protein>
<evidence type="ECO:0000313" key="3">
    <source>
        <dbReference type="Proteomes" id="UP000600139"/>
    </source>
</evidence>
<name>A0A934R8J8_9BACT</name>
<reference evidence="2" key="1">
    <citation type="submission" date="2021-01" db="EMBL/GenBank/DDBJ databases">
        <title>Modified the classification status of verrucomicrobia.</title>
        <authorList>
            <person name="Feng X."/>
        </authorList>
    </citation>
    <scope>NUCLEOTIDE SEQUENCE</scope>
    <source>
        <strain evidence="2">JCM 18052</strain>
    </source>
</reference>
<dbReference type="EMBL" id="JAENIK010000012">
    <property type="protein sequence ID" value="MBK1817440.1"/>
    <property type="molecule type" value="Genomic_DNA"/>
</dbReference>
<dbReference type="PANTHER" id="PTHR35796">
    <property type="entry name" value="HYPOTHETICAL CYTOSOLIC PROTEIN"/>
    <property type="match status" value="1"/>
</dbReference>
<evidence type="ECO:0000313" key="2">
    <source>
        <dbReference type="EMBL" id="MBK1817440.1"/>
    </source>
</evidence>
<dbReference type="SUPFAM" id="SSF50729">
    <property type="entry name" value="PH domain-like"/>
    <property type="match status" value="1"/>
</dbReference>
<gene>
    <name evidence="2" type="ORF">JIN84_17605</name>
</gene>
<dbReference type="PANTHER" id="PTHR35796:SF3">
    <property type="entry name" value="BHLH DOMAIN-CONTAINING PROTEIN"/>
    <property type="match status" value="1"/>
</dbReference>
<organism evidence="2 3">
    <name type="scientific">Luteolibacter yonseiensis</name>
    <dbReference type="NCBI Taxonomy" id="1144680"/>
    <lineage>
        <taxon>Bacteria</taxon>
        <taxon>Pseudomonadati</taxon>
        <taxon>Verrucomicrobiota</taxon>
        <taxon>Verrucomicrobiia</taxon>
        <taxon>Verrucomicrobiales</taxon>
        <taxon>Verrucomicrobiaceae</taxon>
        <taxon>Luteolibacter</taxon>
    </lineage>
</organism>
<keyword evidence="3" id="KW-1185">Reference proteome</keyword>
<dbReference type="Pfam" id="PF08000">
    <property type="entry name" value="bPH_1"/>
    <property type="match status" value="1"/>
</dbReference>
<proteinExistence type="predicted"/>
<dbReference type="RefSeq" id="WP_200352382.1">
    <property type="nucleotide sequence ID" value="NZ_BAABHZ010000001.1"/>
</dbReference>
<dbReference type="Proteomes" id="UP000600139">
    <property type="component" value="Unassembled WGS sequence"/>
</dbReference>
<comment type="caution">
    <text evidence="2">The sequence shown here is derived from an EMBL/GenBank/DDBJ whole genome shotgun (WGS) entry which is preliminary data.</text>
</comment>